<keyword evidence="1" id="KW-0732">Signal</keyword>
<keyword evidence="3" id="KW-1185">Reference proteome</keyword>
<dbReference type="eggNOG" id="ENOG5032U4K">
    <property type="taxonomic scope" value="Bacteria"/>
</dbReference>
<feature type="chain" id="PRO_5001760915" description="Lipoprotein" evidence="1">
    <location>
        <begin position="24"/>
        <end position="297"/>
    </location>
</feature>
<comment type="caution">
    <text evidence="2">The sequence shown here is derived from an EMBL/GenBank/DDBJ whole genome shotgun (WGS) entry which is preliminary data.</text>
</comment>
<sequence>MDMIFRNLLGAAAALLIAGCALNMPGKNHKGAYNEKWSKAKNLTYAGGMRKQVHDQQLPAGAYSKEGKLEDYKLGNVSHPAYGSASGVVGVNVRPYGAFEHFYWGWTVPGASHYDHNRVFAWMPIAMAKDEIEARETLEIMLTRSALNILNDMNYKYKPVKTPYQHNGLAFKQWYLEQTGANCSFARMNCVLSLYVPVPKPIDRAPPFSYFSMAGEPSWYFSAMNDDSFPRLSITEGEGLESISENVFYQKLSARLPGWVYFYLAPSEVGIGEDNKTIVYPYLLEKGKPLLFIRPNK</sequence>
<dbReference type="PROSITE" id="PS51257">
    <property type="entry name" value="PROKAR_LIPOPROTEIN"/>
    <property type="match status" value="1"/>
</dbReference>
<evidence type="ECO:0008006" key="4">
    <source>
        <dbReference type="Google" id="ProtNLM"/>
    </source>
</evidence>
<gene>
    <name evidence="2" type="ORF">GZ78_04605</name>
</gene>
<dbReference type="OrthoDB" id="6190737at2"/>
<protein>
    <recommendedName>
        <fullName evidence="4">Lipoprotein</fullName>
    </recommendedName>
</protein>
<accession>A0A081NLE6</accession>
<dbReference type="RefSeq" id="WP_152558543.1">
    <property type="nucleotide sequence ID" value="NZ_JOKH01000001.1"/>
</dbReference>
<name>A0A081NLE6_9GAMM</name>
<evidence type="ECO:0000256" key="1">
    <source>
        <dbReference type="SAM" id="SignalP"/>
    </source>
</evidence>
<reference evidence="2 3" key="1">
    <citation type="submission" date="2014-06" db="EMBL/GenBank/DDBJ databases">
        <title>Whole Genome Sequences of Three Symbiotic Endozoicomonas Bacteria.</title>
        <authorList>
            <person name="Neave M.J."/>
            <person name="Apprill A."/>
            <person name="Voolstra C.R."/>
        </authorList>
    </citation>
    <scope>NUCLEOTIDE SEQUENCE [LARGE SCALE GENOMIC DNA]</scope>
    <source>
        <strain evidence="2 3">DSM 25634</strain>
    </source>
</reference>
<feature type="signal peptide" evidence="1">
    <location>
        <begin position="1"/>
        <end position="23"/>
    </location>
</feature>
<proteinExistence type="predicted"/>
<evidence type="ECO:0000313" key="3">
    <source>
        <dbReference type="Proteomes" id="UP000028073"/>
    </source>
</evidence>
<evidence type="ECO:0000313" key="2">
    <source>
        <dbReference type="EMBL" id="KEQ19269.1"/>
    </source>
</evidence>
<dbReference type="EMBL" id="JOKH01000001">
    <property type="protein sequence ID" value="KEQ19269.1"/>
    <property type="molecule type" value="Genomic_DNA"/>
</dbReference>
<dbReference type="Proteomes" id="UP000028073">
    <property type="component" value="Unassembled WGS sequence"/>
</dbReference>
<dbReference type="AlphaFoldDB" id="A0A081NLE6"/>
<organism evidence="2 3">
    <name type="scientific">Endozoicomonas numazuensis</name>
    <dbReference type="NCBI Taxonomy" id="1137799"/>
    <lineage>
        <taxon>Bacteria</taxon>
        <taxon>Pseudomonadati</taxon>
        <taxon>Pseudomonadota</taxon>
        <taxon>Gammaproteobacteria</taxon>
        <taxon>Oceanospirillales</taxon>
        <taxon>Endozoicomonadaceae</taxon>
        <taxon>Endozoicomonas</taxon>
    </lineage>
</organism>